<name>K6WYJ0_9ACTN</name>
<accession>K6WYJ0</accession>
<dbReference type="Proteomes" id="UP000035058">
    <property type="component" value="Unassembled WGS sequence"/>
</dbReference>
<dbReference type="EMBL" id="BAHE01000003">
    <property type="protein sequence ID" value="GAB98856.1"/>
    <property type="molecule type" value="Genomic_DNA"/>
</dbReference>
<reference evidence="1 2" key="1">
    <citation type="submission" date="2012-08" db="EMBL/GenBank/DDBJ databases">
        <title>Whole genome shotgun sequence of Gordonia namibiensis NBRC 108229.</title>
        <authorList>
            <person name="Isaki-Nakamura S."/>
            <person name="Hosoyama A."/>
            <person name="Tsuchikane K."/>
            <person name="Katsumata H."/>
            <person name="Baba S."/>
            <person name="Yamazaki S."/>
            <person name="Fujita N."/>
        </authorList>
    </citation>
    <scope>NUCLEOTIDE SEQUENCE [LARGE SCALE GENOMIC DNA]</scope>
    <source>
        <strain evidence="1 2">NBRC 108229</strain>
    </source>
</reference>
<dbReference type="AlphaFoldDB" id="K6WYJ0"/>
<organism evidence="1 2">
    <name type="scientific">Gordonia namibiensis NBRC 108229</name>
    <dbReference type="NCBI Taxonomy" id="1208314"/>
    <lineage>
        <taxon>Bacteria</taxon>
        <taxon>Bacillati</taxon>
        <taxon>Actinomycetota</taxon>
        <taxon>Actinomycetes</taxon>
        <taxon>Mycobacteriales</taxon>
        <taxon>Gordoniaceae</taxon>
        <taxon>Gordonia</taxon>
    </lineage>
</organism>
<protein>
    <submittedName>
        <fullName evidence="1">Putative transposase</fullName>
    </submittedName>
</protein>
<evidence type="ECO:0000313" key="1">
    <source>
        <dbReference type="EMBL" id="GAB98856.1"/>
    </source>
</evidence>
<comment type="caution">
    <text evidence="1">The sequence shown here is derived from an EMBL/GenBank/DDBJ whole genome shotgun (WGS) entry which is preliminary data.</text>
</comment>
<dbReference type="RefSeq" id="WP_006865134.1">
    <property type="nucleotide sequence ID" value="NZ_BAHE01000003.1"/>
</dbReference>
<gene>
    <name evidence="1" type="ORF">GONAM_03_00350</name>
</gene>
<proteinExistence type="predicted"/>
<sequence>MDIISAYRELGSYRAAPEVCGTTHKTVKRVVDQFDADDQPPDRKERARNSRNSRNYNAVAQLVAERVERSHGRITTKRLLRVARRQAIRVRPGNSVVRRPRETQWRRGHRHGRRPAVWAPGDYLVIDWAVIGGVHMCCAMLAFPVAVRAVRH</sequence>
<keyword evidence="2" id="KW-1185">Reference proteome</keyword>
<evidence type="ECO:0000313" key="2">
    <source>
        <dbReference type="Proteomes" id="UP000035058"/>
    </source>
</evidence>